<dbReference type="Proteomes" id="UP000653002">
    <property type="component" value="Unassembled WGS sequence"/>
</dbReference>
<reference evidence="1" key="1">
    <citation type="submission" date="2020-01" db="EMBL/GenBank/DDBJ databases">
        <authorList>
            <person name="Richard D."/>
        </authorList>
    </citation>
    <scope>NUCLEOTIDE SEQUENCE</scope>
    <source>
        <strain evidence="1">JP541</strain>
    </source>
</reference>
<gene>
    <name evidence="1" type="ORF">GUH15_09500</name>
</gene>
<proteinExistence type="predicted"/>
<dbReference type="AlphaFoldDB" id="A0A8I0L394"/>
<comment type="caution">
    <text evidence="1">The sequence shown here is derived from an EMBL/GenBank/DDBJ whole genome shotgun (WGS) entry which is preliminary data.</text>
</comment>
<protein>
    <submittedName>
        <fullName evidence="1">Uncharacterized protein</fullName>
    </submittedName>
</protein>
<organism evidence="1 2">
    <name type="scientific">Xanthomonas citri pv. citri</name>
    <dbReference type="NCBI Taxonomy" id="611301"/>
    <lineage>
        <taxon>Bacteria</taxon>
        <taxon>Pseudomonadati</taxon>
        <taxon>Pseudomonadota</taxon>
        <taxon>Gammaproteobacteria</taxon>
        <taxon>Lysobacterales</taxon>
        <taxon>Lysobacteraceae</taxon>
        <taxon>Xanthomonas</taxon>
    </lineage>
</organism>
<name>A0A8I0L394_XANCI</name>
<dbReference type="EMBL" id="JAABFR010000654">
    <property type="protein sequence ID" value="MBD4336279.1"/>
    <property type="molecule type" value="Genomic_DNA"/>
</dbReference>
<sequence length="80" mass="9434">NKQLASAQAMACDKVFEELYQEGYMTDEDYELYQSLIEACYMIKEKEKYRYQTIAKRCNAIYKIQEEGLLPKINPDYASV</sequence>
<feature type="non-terminal residue" evidence="1">
    <location>
        <position position="1"/>
    </location>
</feature>
<feature type="non-terminal residue" evidence="1">
    <location>
        <position position="80"/>
    </location>
</feature>
<accession>A0A8I0L394</accession>
<evidence type="ECO:0000313" key="1">
    <source>
        <dbReference type="EMBL" id="MBD4336279.1"/>
    </source>
</evidence>
<evidence type="ECO:0000313" key="2">
    <source>
        <dbReference type="Proteomes" id="UP000653002"/>
    </source>
</evidence>